<name>A0A9R1U0T7_9HYME</name>
<feature type="transmembrane region" description="Helical" evidence="1">
    <location>
        <begin position="44"/>
        <end position="62"/>
    </location>
</feature>
<protein>
    <recommendedName>
        <fullName evidence="4">Odorant receptor</fullName>
    </recommendedName>
</protein>
<dbReference type="AlphaFoldDB" id="A0A9R1U0T7"/>
<dbReference type="GeneID" id="105266486"/>
<keyword evidence="1" id="KW-1133">Transmembrane helix</keyword>
<dbReference type="KEGG" id="fas:105266486"/>
<organism evidence="2 3">
    <name type="scientific">Fopius arisanus</name>
    <dbReference type="NCBI Taxonomy" id="64838"/>
    <lineage>
        <taxon>Eukaryota</taxon>
        <taxon>Metazoa</taxon>
        <taxon>Ecdysozoa</taxon>
        <taxon>Arthropoda</taxon>
        <taxon>Hexapoda</taxon>
        <taxon>Insecta</taxon>
        <taxon>Pterygota</taxon>
        <taxon>Neoptera</taxon>
        <taxon>Endopterygota</taxon>
        <taxon>Hymenoptera</taxon>
        <taxon>Apocrita</taxon>
        <taxon>Ichneumonoidea</taxon>
        <taxon>Braconidae</taxon>
        <taxon>Opiinae</taxon>
        <taxon>Fopius</taxon>
    </lineage>
</organism>
<dbReference type="Proteomes" id="UP000694866">
    <property type="component" value="Unplaced"/>
</dbReference>
<evidence type="ECO:0000256" key="1">
    <source>
        <dbReference type="SAM" id="Phobius"/>
    </source>
</evidence>
<gene>
    <name evidence="3" type="primary">LOC105266486</name>
</gene>
<reference evidence="3" key="1">
    <citation type="submission" date="2025-08" db="UniProtKB">
        <authorList>
            <consortium name="RefSeq"/>
        </authorList>
    </citation>
    <scope>IDENTIFICATION</scope>
    <source>
        <strain evidence="3">USDA-PBARC FA_bdor</strain>
        <tissue evidence="3">Whole organism</tissue>
    </source>
</reference>
<keyword evidence="1" id="KW-0472">Membrane</keyword>
<keyword evidence="2" id="KW-1185">Reference proteome</keyword>
<sequence length="252" mass="29598">MDASLAAELERVKSLLDRAVWPLSITGIWPKNVTTYTRRKSSFILTYFMFHLFLELLDLVSVCGNVELMVLNLVETGFLTMAMYRLLIIRFHKTLPKLIDSREKYMVVENFNNSEELKIYLGHASVVEKFYRWWNVYATGTAFMYYIMPLPTYLVKRMVNDETAILINPYRIYHFINLSSIPRTAFLYVYQFPIILMVASYFTSAVISLAFVTNFCGQIAVLARRIMTMTDDNTDPRHIFHRHTKQHIKILM</sequence>
<dbReference type="OrthoDB" id="8185860at2759"/>
<evidence type="ECO:0008006" key="4">
    <source>
        <dbReference type="Google" id="ProtNLM"/>
    </source>
</evidence>
<keyword evidence="1" id="KW-0812">Transmembrane</keyword>
<proteinExistence type="predicted"/>
<evidence type="ECO:0000313" key="3">
    <source>
        <dbReference type="RefSeq" id="XP_011302982.1"/>
    </source>
</evidence>
<evidence type="ECO:0000313" key="2">
    <source>
        <dbReference type="Proteomes" id="UP000694866"/>
    </source>
</evidence>
<feature type="transmembrane region" description="Helical" evidence="1">
    <location>
        <begin position="130"/>
        <end position="148"/>
    </location>
</feature>
<dbReference type="RefSeq" id="XP_011302982.1">
    <property type="nucleotide sequence ID" value="XM_011304680.1"/>
</dbReference>
<accession>A0A9R1U0T7</accession>
<feature type="transmembrane region" description="Helical" evidence="1">
    <location>
        <begin position="194"/>
        <end position="217"/>
    </location>
</feature>
<feature type="transmembrane region" description="Helical" evidence="1">
    <location>
        <begin position="68"/>
        <end position="87"/>
    </location>
</feature>